<keyword evidence="3" id="KW-0963">Cytoplasm</keyword>
<dbReference type="InterPro" id="IPR016024">
    <property type="entry name" value="ARM-type_fold"/>
</dbReference>
<comment type="caution">
    <text evidence="7">The sequence shown here is derived from an EMBL/GenBank/DDBJ whole genome shotgun (WGS) entry which is preliminary data.</text>
</comment>
<protein>
    <recommendedName>
        <fullName evidence="6">Importin N-terminal domain-containing protein</fullName>
    </recommendedName>
</protein>
<dbReference type="GO" id="GO:0005737">
    <property type="term" value="C:cytoplasm"/>
    <property type="evidence" value="ECO:0007669"/>
    <property type="project" value="UniProtKB-SubCell"/>
</dbReference>
<dbReference type="InterPro" id="IPR001494">
    <property type="entry name" value="Importin-beta_N"/>
</dbReference>
<evidence type="ECO:0000256" key="3">
    <source>
        <dbReference type="ARBA" id="ARBA00022490"/>
    </source>
</evidence>
<dbReference type="Gene3D" id="1.25.10.10">
    <property type="entry name" value="Leucine-rich Repeat Variant"/>
    <property type="match status" value="1"/>
</dbReference>
<keyword evidence="2" id="KW-0813">Transport</keyword>
<proteinExistence type="predicted"/>
<keyword evidence="8" id="KW-1185">Reference proteome</keyword>
<dbReference type="InterPro" id="IPR040122">
    <property type="entry name" value="Importin_beta"/>
</dbReference>
<evidence type="ECO:0000256" key="2">
    <source>
        <dbReference type="ARBA" id="ARBA00022448"/>
    </source>
</evidence>
<dbReference type="PANTHER" id="PTHR10527">
    <property type="entry name" value="IMPORTIN BETA"/>
    <property type="match status" value="1"/>
</dbReference>
<evidence type="ECO:0000256" key="1">
    <source>
        <dbReference type="ARBA" id="ARBA00004496"/>
    </source>
</evidence>
<dbReference type="SMART" id="SM00913">
    <property type="entry name" value="IBN_N"/>
    <property type="match status" value="1"/>
</dbReference>
<dbReference type="AlphaFoldDB" id="A0A250X9V5"/>
<sequence length="431" mass="47289">MATPAGLVDVTQFLINAQSLDTNVRTAAEEQLKLFQEQNFPGFIASIASELSNNAKPADSRRLAGLVMKNALDAKEDIRKKELHARWLALDPTLRQNVRDAVLSTLHSELPDVRHTAAMVVAKVAAIDLPRKEWPTLIQALLANIGAVPPVTGTRQATLEAMGYVCEEMAAQSDEVLTPQEVNMILTAVVAGMSSTEPNESRLAATTALCNAIEFAVHNFENDNERNMLMQVVCQGTQSPEIRIRTASFECLHEIAAMYYHKLPAYMTELYNITVKAVKEDQEEVALQAIEFWSTICDTEADLQEDTEATCHNFIKAASPHLTPILLEQLTKQEEGQEQDDTGWNISMAAGTCLGLAARVVGSEIVPLVMPFVSANVSKNTGPEDWRLREAATFAFGLILEGPEPLQLMDTAKQALVFLLQVCTGHSSCHF</sequence>
<dbReference type="Pfam" id="PF23271">
    <property type="entry name" value="HEAT_GCN1"/>
    <property type="match status" value="1"/>
</dbReference>
<evidence type="ECO:0000259" key="6">
    <source>
        <dbReference type="PROSITE" id="PS50166"/>
    </source>
</evidence>
<comment type="subcellular location">
    <subcellularLocation>
        <location evidence="1">Cytoplasm</location>
    </subcellularLocation>
</comment>
<dbReference type="OrthoDB" id="10263328at2759"/>
<organism evidence="7 8">
    <name type="scientific">Chlamydomonas eustigma</name>
    <dbReference type="NCBI Taxonomy" id="1157962"/>
    <lineage>
        <taxon>Eukaryota</taxon>
        <taxon>Viridiplantae</taxon>
        <taxon>Chlorophyta</taxon>
        <taxon>core chlorophytes</taxon>
        <taxon>Chlorophyceae</taxon>
        <taxon>CS clade</taxon>
        <taxon>Chlamydomonadales</taxon>
        <taxon>Chlamydomonadaceae</taxon>
        <taxon>Chlamydomonas</taxon>
    </lineage>
</organism>
<keyword evidence="4" id="KW-0677">Repeat</keyword>
<evidence type="ECO:0000313" key="8">
    <source>
        <dbReference type="Proteomes" id="UP000232323"/>
    </source>
</evidence>
<reference evidence="7 8" key="1">
    <citation type="submission" date="2017-08" db="EMBL/GenBank/DDBJ databases">
        <title>Acidophilic green algal genome provides insights into adaptation to an acidic environment.</title>
        <authorList>
            <person name="Hirooka S."/>
            <person name="Hirose Y."/>
            <person name="Kanesaki Y."/>
            <person name="Higuchi S."/>
            <person name="Fujiwara T."/>
            <person name="Onuma R."/>
            <person name="Era A."/>
            <person name="Ohbayashi R."/>
            <person name="Uzuka A."/>
            <person name="Nozaki H."/>
            <person name="Yoshikawa H."/>
            <person name="Miyagishima S.Y."/>
        </authorList>
    </citation>
    <scope>NUCLEOTIDE SEQUENCE [LARGE SCALE GENOMIC DNA]</scope>
    <source>
        <strain evidence="7 8">NIES-2499</strain>
    </source>
</reference>
<name>A0A250X9V5_9CHLO</name>
<dbReference type="STRING" id="1157962.A0A250X9V5"/>
<dbReference type="PROSITE" id="PS50166">
    <property type="entry name" value="IMPORTIN_B_NT"/>
    <property type="match status" value="1"/>
</dbReference>
<gene>
    <name evidence="7" type="ORF">CEUSTIGMA_g7266.t1</name>
</gene>
<feature type="domain" description="Importin N-terminal" evidence="6">
    <location>
        <begin position="28"/>
        <end position="108"/>
    </location>
</feature>
<dbReference type="SUPFAM" id="SSF48371">
    <property type="entry name" value="ARM repeat"/>
    <property type="match status" value="1"/>
</dbReference>
<evidence type="ECO:0000313" key="7">
    <source>
        <dbReference type="EMBL" id="GAX79826.1"/>
    </source>
</evidence>
<dbReference type="Pfam" id="PF03810">
    <property type="entry name" value="IBN_N"/>
    <property type="match status" value="1"/>
</dbReference>
<keyword evidence="5" id="KW-0653">Protein transport</keyword>
<dbReference type="GO" id="GO:0006606">
    <property type="term" value="P:protein import into nucleus"/>
    <property type="evidence" value="ECO:0007669"/>
    <property type="project" value="InterPro"/>
</dbReference>
<evidence type="ECO:0000256" key="4">
    <source>
        <dbReference type="ARBA" id="ARBA00022737"/>
    </source>
</evidence>
<accession>A0A250X9V5</accession>
<evidence type="ECO:0000256" key="5">
    <source>
        <dbReference type="ARBA" id="ARBA00022927"/>
    </source>
</evidence>
<dbReference type="GO" id="GO:0031267">
    <property type="term" value="F:small GTPase binding"/>
    <property type="evidence" value="ECO:0007669"/>
    <property type="project" value="InterPro"/>
</dbReference>
<dbReference type="EMBL" id="BEGY01000046">
    <property type="protein sequence ID" value="GAX79826.1"/>
    <property type="molecule type" value="Genomic_DNA"/>
</dbReference>
<dbReference type="InterPro" id="IPR057546">
    <property type="entry name" value="HEAT_GCN1"/>
</dbReference>
<dbReference type="Proteomes" id="UP000232323">
    <property type="component" value="Unassembled WGS sequence"/>
</dbReference>
<dbReference type="InterPro" id="IPR011989">
    <property type="entry name" value="ARM-like"/>
</dbReference>